<dbReference type="AlphaFoldDB" id="A0A9Q1HFM2"/>
<comment type="caution">
    <text evidence="1">The sequence shown here is derived from an EMBL/GenBank/DDBJ whole genome shotgun (WGS) entry which is preliminary data.</text>
</comment>
<dbReference type="Proteomes" id="UP001152320">
    <property type="component" value="Chromosome 3"/>
</dbReference>
<proteinExistence type="predicted"/>
<name>A0A9Q1HFM2_HOLLE</name>
<organism evidence="1 2">
    <name type="scientific">Holothuria leucospilota</name>
    <name type="common">Black long sea cucumber</name>
    <name type="synonym">Mertensiothuria leucospilota</name>
    <dbReference type="NCBI Taxonomy" id="206669"/>
    <lineage>
        <taxon>Eukaryota</taxon>
        <taxon>Metazoa</taxon>
        <taxon>Echinodermata</taxon>
        <taxon>Eleutherozoa</taxon>
        <taxon>Echinozoa</taxon>
        <taxon>Holothuroidea</taxon>
        <taxon>Aspidochirotacea</taxon>
        <taxon>Aspidochirotida</taxon>
        <taxon>Holothuriidae</taxon>
        <taxon>Holothuria</taxon>
    </lineage>
</organism>
<dbReference type="OrthoDB" id="6231910at2759"/>
<accession>A0A9Q1HFM2</accession>
<dbReference type="PANTHER" id="PTHR33395:SF22">
    <property type="entry name" value="REVERSE TRANSCRIPTASE DOMAIN-CONTAINING PROTEIN"/>
    <property type="match status" value="1"/>
</dbReference>
<protein>
    <submittedName>
        <fullName evidence="1">Uncharacterized protein</fullName>
    </submittedName>
</protein>
<evidence type="ECO:0000313" key="2">
    <source>
        <dbReference type="Proteomes" id="UP001152320"/>
    </source>
</evidence>
<keyword evidence="2" id="KW-1185">Reference proteome</keyword>
<reference evidence="1" key="1">
    <citation type="submission" date="2021-10" db="EMBL/GenBank/DDBJ databases">
        <title>Tropical sea cucumber genome reveals ecological adaptation and Cuvierian tubules defense mechanism.</title>
        <authorList>
            <person name="Chen T."/>
        </authorList>
    </citation>
    <scope>NUCLEOTIDE SEQUENCE</scope>
    <source>
        <strain evidence="1">Nanhai2018</strain>
        <tissue evidence="1">Muscle</tissue>
    </source>
</reference>
<dbReference type="PANTHER" id="PTHR33395">
    <property type="entry name" value="TRANSCRIPTASE, PUTATIVE-RELATED-RELATED"/>
    <property type="match status" value="1"/>
</dbReference>
<gene>
    <name evidence="1" type="ORF">HOLleu_07428</name>
</gene>
<evidence type="ECO:0000313" key="1">
    <source>
        <dbReference type="EMBL" id="KAJ8044639.1"/>
    </source>
</evidence>
<sequence>MLDIANEHNLHQVVSSPTRGDNILDLLFTNIPTLVQSVNILPGLADHDIVSTEILTSPQRVKLPRRRVFLYKKGNFDLINDDLKLYMNSISSEMLVSMSKLNKLAP</sequence>
<dbReference type="EMBL" id="JAIZAY010000003">
    <property type="protein sequence ID" value="KAJ8044639.1"/>
    <property type="molecule type" value="Genomic_DNA"/>
</dbReference>